<evidence type="ECO:0008006" key="9">
    <source>
        <dbReference type="Google" id="ProtNLM"/>
    </source>
</evidence>
<comment type="caution">
    <text evidence="7">The sequence shown here is derived from an EMBL/GenBank/DDBJ whole genome shotgun (WGS) entry which is preliminary data.</text>
</comment>
<dbReference type="AlphaFoldDB" id="A0A135HUS5"/>
<dbReference type="GO" id="GO:0046872">
    <property type="term" value="F:metal ion binding"/>
    <property type="evidence" value="ECO:0007669"/>
    <property type="project" value="UniProtKB-KW"/>
</dbReference>
<dbReference type="CDD" id="cd03747">
    <property type="entry name" value="Ntn_PGA_like"/>
    <property type="match status" value="1"/>
</dbReference>
<evidence type="ECO:0000313" key="7">
    <source>
        <dbReference type="EMBL" id="KXF76953.1"/>
    </source>
</evidence>
<dbReference type="PANTHER" id="PTHR34218">
    <property type="entry name" value="PEPTIDASE S45 PENICILLIN AMIDASE"/>
    <property type="match status" value="1"/>
</dbReference>
<dbReference type="Gene3D" id="3.60.20.10">
    <property type="entry name" value="Glutamine Phosphoribosylpyrophosphate, subunit 1, domain 1"/>
    <property type="match status" value="1"/>
</dbReference>
<evidence type="ECO:0000313" key="8">
    <source>
        <dbReference type="Proteomes" id="UP000070107"/>
    </source>
</evidence>
<dbReference type="InterPro" id="IPR023343">
    <property type="entry name" value="Penicillin_amidase_dom1"/>
</dbReference>
<proteinExistence type="inferred from homology"/>
<dbReference type="InterPro" id="IPR029055">
    <property type="entry name" value="Ntn_hydrolases_N"/>
</dbReference>
<gene>
    <name evidence="7" type="ORF">ATN84_13220</name>
</gene>
<keyword evidence="5" id="KW-0479">Metal-binding</keyword>
<comment type="cofactor">
    <cofactor evidence="5">
        <name>Ca(2+)</name>
        <dbReference type="ChEBI" id="CHEBI:29108"/>
    </cofactor>
    <text evidence="5">Binds 1 Ca(2+) ion per dimer.</text>
</comment>
<keyword evidence="6" id="KW-1133">Transmembrane helix</keyword>
<feature type="active site" description="Nucleophile" evidence="4">
    <location>
        <position position="262"/>
    </location>
</feature>
<protein>
    <recommendedName>
        <fullName evidence="9">Penicillin acylase</fullName>
    </recommendedName>
</protein>
<dbReference type="SUPFAM" id="SSF56235">
    <property type="entry name" value="N-terminal nucleophile aminohydrolases (Ntn hydrolases)"/>
    <property type="match status" value="1"/>
</dbReference>
<keyword evidence="5" id="KW-0106">Calcium</keyword>
<dbReference type="STRING" id="1494590.ATN84_13220"/>
<sequence>MRRIIKGLLWLVFSLLPLALLAIVIIYIWIARSVAPASGEAQLAGLTAPVTVVRDRNAVPHISGASLEDVAMALGFVHAQERLWQMEVARMAAQGRLSEVFGEPTIATDMFLRTLDTYGAAAASFDALNEKDRGVIEAYARGVNAFLEQNDRPFASKFSPEFVLLNRRPEPWRTTDVVAAVKMMSITLGANIAEEMERLKFARLGMTDAEINDLLPPLKEDAPPPLPDLKTVLGLESGPISAARPAEQRFAALDRMMGQGASNNWVLAGEKTETGKPILANDPHLDFSAPSLWYLVHLQVKGRDGDARNLVGVTLPGTPLVFLGRNDRVAWGFTNTAADTQDIFVERINPANPDEYLTPDGYRPFEKRVETIRVKDGRDLTFERRATRHGPVLPASYRGLQRYLPSGTVPALQWTALARDDTTMSAGFRLWDFQSVSEFLDGMHDFVTPMQSMVVADVDGNIGLIAPGRVPVRDPANKIMGRAPVPGWDATYDWKGYIPYEALPRQYNPPRGAIGTANSKIVNASYAPFLTFDWDEEWRRDRIATLVLGSSVKQTMETNRQAQGDDYSPAYAALGPVMLDLIEGRNDVNSEDVMALRRWDYRQDKTRGEPLIFEAWLRFATKRIISDDLGDAFPGFWRARANAMLRWLSPHPARDWCDDRRTAERESCGDVLALALEDALSDLEQRLGSDRETWNWGTLHYAYGAHRPFARVKPLDLIFDVNEPASGGSYTLDRGTPNWNDEDNPYRATHGTSYRGIFDLSNLDRSTYIQTTGQSGNALSPHYRDMAERWGRIEAIAVPVSEAAYQDGLLGTWRLLPRE</sequence>
<feature type="transmembrane region" description="Helical" evidence="6">
    <location>
        <begin position="7"/>
        <end position="30"/>
    </location>
</feature>
<dbReference type="Gene3D" id="1.10.439.10">
    <property type="entry name" value="Penicillin Amidohydrolase, domain 1"/>
    <property type="match status" value="1"/>
</dbReference>
<dbReference type="OrthoDB" id="9760084at2"/>
<dbReference type="Gene3D" id="1.10.1400.10">
    <property type="match status" value="1"/>
</dbReference>
<evidence type="ECO:0000256" key="3">
    <source>
        <dbReference type="ARBA" id="ARBA00023145"/>
    </source>
</evidence>
<keyword evidence="6" id="KW-0812">Transmembrane</keyword>
<dbReference type="EMBL" id="LNTU01000023">
    <property type="protein sequence ID" value="KXF76953.1"/>
    <property type="molecule type" value="Genomic_DNA"/>
</dbReference>
<keyword evidence="8" id="KW-1185">Reference proteome</keyword>
<evidence type="ECO:0000256" key="2">
    <source>
        <dbReference type="ARBA" id="ARBA00022801"/>
    </source>
</evidence>
<feature type="binding site" evidence="5">
    <location>
        <position position="339"/>
    </location>
    <ligand>
        <name>Ca(2+)</name>
        <dbReference type="ChEBI" id="CHEBI:29108"/>
    </ligand>
</feature>
<accession>A0A135HUS5</accession>
<dbReference type="Pfam" id="PF01804">
    <property type="entry name" value="Penicil_amidase"/>
    <property type="match status" value="1"/>
</dbReference>
<comment type="similarity">
    <text evidence="1">Belongs to the peptidase S45 family.</text>
</comment>
<dbReference type="InterPro" id="IPR014395">
    <property type="entry name" value="Pen/GL7ACA/AHL_acylase"/>
</dbReference>
<dbReference type="InterPro" id="IPR043147">
    <property type="entry name" value="Penicillin_amidase_A-knob"/>
</dbReference>
<keyword evidence="2" id="KW-0378">Hydrolase</keyword>
<dbReference type="InterPro" id="IPR002692">
    <property type="entry name" value="S45"/>
</dbReference>
<dbReference type="InterPro" id="IPR043146">
    <property type="entry name" value="Penicillin_amidase_N_B-knob"/>
</dbReference>
<keyword evidence="3" id="KW-0865">Zymogen</keyword>
<feature type="binding site" evidence="5">
    <location>
        <position position="195"/>
    </location>
    <ligand>
        <name>Ca(2+)</name>
        <dbReference type="ChEBI" id="CHEBI:29108"/>
    </ligand>
</feature>
<dbReference type="GO" id="GO:0016811">
    <property type="term" value="F:hydrolase activity, acting on carbon-nitrogen (but not peptide) bonds, in linear amides"/>
    <property type="evidence" value="ECO:0007669"/>
    <property type="project" value="InterPro"/>
</dbReference>
<dbReference type="Proteomes" id="UP000070107">
    <property type="component" value="Unassembled WGS sequence"/>
</dbReference>
<evidence type="ECO:0000256" key="5">
    <source>
        <dbReference type="PIRSR" id="PIRSR001227-2"/>
    </source>
</evidence>
<dbReference type="Gene3D" id="2.30.120.10">
    <property type="match status" value="1"/>
</dbReference>
<dbReference type="PANTHER" id="PTHR34218:SF4">
    <property type="entry name" value="ACYL-HOMOSERINE LACTONE ACYLASE QUIP"/>
    <property type="match status" value="1"/>
</dbReference>
<reference evidence="7 8" key="1">
    <citation type="submission" date="2015-11" db="EMBL/GenBank/DDBJ databases">
        <title>Draft genome sequence of Paramesorhizobium deserti A-3-E, a strain highly resistant to diverse beta-lactam antibiotics.</title>
        <authorList>
            <person name="Lv R."/>
            <person name="Yang X."/>
            <person name="Fang N."/>
            <person name="Guo J."/>
            <person name="Luo X."/>
            <person name="Peng F."/>
            <person name="Yang R."/>
            <person name="Cui Y."/>
            <person name="Fang C."/>
            <person name="Song Y."/>
        </authorList>
    </citation>
    <scope>NUCLEOTIDE SEQUENCE [LARGE SCALE GENOMIC DNA]</scope>
    <source>
        <strain evidence="7 8">A-3-E</strain>
    </source>
</reference>
<evidence type="ECO:0000256" key="4">
    <source>
        <dbReference type="PIRSR" id="PIRSR001227-1"/>
    </source>
</evidence>
<name>A0A135HUS5_9HYPH</name>
<evidence type="ECO:0000256" key="1">
    <source>
        <dbReference type="ARBA" id="ARBA00006586"/>
    </source>
</evidence>
<dbReference type="PIRSF" id="PIRSF001227">
    <property type="entry name" value="Pen_acylase"/>
    <property type="match status" value="1"/>
</dbReference>
<keyword evidence="6" id="KW-0472">Membrane</keyword>
<evidence type="ECO:0000256" key="6">
    <source>
        <dbReference type="SAM" id="Phobius"/>
    </source>
</evidence>
<dbReference type="GO" id="GO:0017000">
    <property type="term" value="P:antibiotic biosynthetic process"/>
    <property type="evidence" value="ECO:0007669"/>
    <property type="project" value="InterPro"/>
</dbReference>
<dbReference type="RefSeq" id="WP_068882545.1">
    <property type="nucleotide sequence ID" value="NZ_LNTU01000023.1"/>
</dbReference>
<organism evidence="7 8">
    <name type="scientific">Paramesorhizobium deserti</name>
    <dbReference type="NCBI Taxonomy" id="1494590"/>
    <lineage>
        <taxon>Bacteria</taxon>
        <taxon>Pseudomonadati</taxon>
        <taxon>Pseudomonadota</taxon>
        <taxon>Alphaproteobacteria</taxon>
        <taxon>Hyphomicrobiales</taxon>
        <taxon>Phyllobacteriaceae</taxon>
        <taxon>Paramesorhizobium</taxon>
    </lineage>
</organism>
<feature type="binding site" evidence="5">
    <location>
        <position position="342"/>
    </location>
    <ligand>
        <name>Ca(2+)</name>
        <dbReference type="ChEBI" id="CHEBI:29108"/>
    </ligand>
</feature>